<dbReference type="Gene3D" id="2.170.130.10">
    <property type="entry name" value="TonB-dependent receptor, plug domain"/>
    <property type="match status" value="1"/>
</dbReference>
<evidence type="ECO:0000256" key="1">
    <source>
        <dbReference type="ARBA" id="ARBA00004571"/>
    </source>
</evidence>
<proteinExistence type="inferred from homology"/>
<dbReference type="InterPro" id="IPR010104">
    <property type="entry name" value="TonB_rcpt_bac"/>
</dbReference>
<dbReference type="Gene3D" id="2.60.40.1120">
    <property type="entry name" value="Carboxypeptidase-like, regulatory domain"/>
    <property type="match status" value="1"/>
</dbReference>
<evidence type="ECO:0000256" key="6">
    <source>
        <dbReference type="ARBA" id="ARBA00023136"/>
    </source>
</evidence>
<dbReference type="InterPro" id="IPR008969">
    <property type="entry name" value="CarboxyPept-like_regulatory"/>
</dbReference>
<dbReference type="KEGG" id="fuv:JR347_11160"/>
<evidence type="ECO:0000256" key="2">
    <source>
        <dbReference type="ARBA" id="ARBA00022448"/>
    </source>
</evidence>
<dbReference type="InterPro" id="IPR000531">
    <property type="entry name" value="Beta-barrel_TonB"/>
</dbReference>
<dbReference type="RefSeq" id="WP_205720685.1">
    <property type="nucleotide sequence ID" value="NZ_CP070608.1"/>
</dbReference>
<evidence type="ECO:0000259" key="10">
    <source>
        <dbReference type="Pfam" id="PF00593"/>
    </source>
</evidence>
<sequence length="1056" mass="118048">MKKNLLSTFKNQLRGITALILLACVSVQTLLAEKVDAQSVFNVSISIDENEVELKELFNKVESQTKYRFTYNSKSINLTEVVAVSEKYKSLGALLEDVADQTKLKFRQINYSLVVSRVGNEGSGKEEQSGKLIGKILDENGLPLPGATVMIADLENVGAVTNSEGEFVLSNVPAGDHQIAVSYIGYQPSEQTVRAEAGKTVAMNVSIKPGVLMGDEVMIIGDRLKGQAKALNKQRTNQNITNVVAADQIGRFPDANIGDAVKRIPGITVQNDQGEARNIIIRGLAPELNSVTLNGERIPSAEGDNRRVQMDLIPADMIQTIEVSKAVTPDMDADAIGGSVNLVTRSAPEALRISGTAASGYNFLSEKPIWTGGLVVGDRILNNKLGVIVSGSYNVHDFGSDNVEAAWAEGDNGAYIEEFEIREYLVKRVRRSLSAALDYEINPNHKLFLRGMYNHRDDWENRYRLSYRDIAEPDENGVVFVESIRRQTKGGIGGGRTDNARLEDQRVRNVSLGGDHFLGNVKLSWATTYARASEERPNERYAQYEAQPEVEIDGEDEPQGMLFIQNLSDPRKPFMQPTNGNGFSLGGNDPSLVNGSIFELDELTEENQLTEETDWNTRLDLQLPISDRAFIKFGGKLRMKEKIRDNDYTEYSFLNDEFETLDVTPNADYSDPDYLAGENYQVGIFATEGWLGSLNFNDTQRFEGEDLPDEYLPSNYTATEDIIAAYAMIDQQIGDKLSVLAGMRMERTDIEYTGNELVLDVEGDIAGTRSVSDQDSYTNLLPGVHVKYDINDYSVLRFAWTNTIARPNYFQLVPFREVNFEDNELLVGNPELSPTVSMNFDIMAEHYFKSIGLLSAGVFYKDIDDFIYTNQTQDFVDPISGNTFETLFRPENGGNAELYGFELAAQRQLDFLPGVWRGLGIYANYTYNHSSTEGVTNEDGDLRNGLDLPGTADHLFNASLSFENEKLVIRVSLNYSSDYIDEVGGDAFSDRYYDEQLFVDLNGSYAFTPQLRFFFEANNLTNQPLRYYQGTQDRTMQMEYYNARFNAGLKFDLIKN</sequence>
<evidence type="ECO:0000256" key="7">
    <source>
        <dbReference type="ARBA" id="ARBA00023237"/>
    </source>
</evidence>
<reference evidence="12" key="1">
    <citation type="submission" date="2021-02" db="EMBL/GenBank/DDBJ databases">
        <title>Fulvivirga sp. S481 isolated from sea water.</title>
        <authorList>
            <person name="Bae S.S."/>
            <person name="Baek K."/>
        </authorList>
    </citation>
    <scope>NUCLEOTIDE SEQUENCE</scope>
    <source>
        <strain evidence="12">S481</strain>
    </source>
</reference>
<keyword evidence="2 8" id="KW-0813">Transport</keyword>
<keyword evidence="12" id="KW-0675">Receptor</keyword>
<keyword evidence="3 8" id="KW-1134">Transmembrane beta strand</keyword>
<dbReference type="GO" id="GO:0009279">
    <property type="term" value="C:cell outer membrane"/>
    <property type="evidence" value="ECO:0007669"/>
    <property type="project" value="UniProtKB-SubCell"/>
</dbReference>
<dbReference type="EMBL" id="CP070608">
    <property type="protein sequence ID" value="QSE96171.1"/>
    <property type="molecule type" value="Genomic_DNA"/>
</dbReference>
<dbReference type="CDD" id="cd01347">
    <property type="entry name" value="ligand_gated_channel"/>
    <property type="match status" value="1"/>
</dbReference>
<evidence type="ECO:0000256" key="5">
    <source>
        <dbReference type="ARBA" id="ARBA00023077"/>
    </source>
</evidence>
<keyword evidence="5 9" id="KW-0798">TonB box</keyword>
<protein>
    <submittedName>
        <fullName evidence="12">TonB-dependent receptor</fullName>
    </submittedName>
</protein>
<keyword evidence="6 8" id="KW-0472">Membrane</keyword>
<keyword evidence="7 8" id="KW-0998">Cell outer membrane</keyword>
<comment type="subcellular location">
    <subcellularLocation>
        <location evidence="1 8">Cell outer membrane</location>
        <topology evidence="1 8">Multi-pass membrane protein</topology>
    </subcellularLocation>
</comment>
<keyword evidence="13" id="KW-1185">Reference proteome</keyword>
<dbReference type="Proteomes" id="UP000662783">
    <property type="component" value="Chromosome"/>
</dbReference>
<gene>
    <name evidence="12" type="ORF">JR347_11160</name>
</gene>
<dbReference type="Pfam" id="PF13715">
    <property type="entry name" value="CarbopepD_reg_2"/>
    <property type="match status" value="1"/>
</dbReference>
<dbReference type="Gene3D" id="2.40.170.20">
    <property type="entry name" value="TonB-dependent receptor, beta-barrel domain"/>
    <property type="match status" value="2"/>
</dbReference>
<evidence type="ECO:0000313" key="13">
    <source>
        <dbReference type="Proteomes" id="UP000662783"/>
    </source>
</evidence>
<name>A0A974ZZI8_9BACT</name>
<feature type="domain" description="TonB-dependent receptor-like beta-barrel" evidence="10">
    <location>
        <begin position="579"/>
        <end position="1020"/>
    </location>
</feature>
<accession>A0A974ZZI8</accession>
<evidence type="ECO:0000256" key="4">
    <source>
        <dbReference type="ARBA" id="ARBA00022692"/>
    </source>
</evidence>
<dbReference type="NCBIfam" id="TIGR01782">
    <property type="entry name" value="TonB-Xanth-Caul"/>
    <property type="match status" value="1"/>
</dbReference>
<organism evidence="12 13">
    <name type="scientific">Fulvivirga lutea</name>
    <dbReference type="NCBI Taxonomy" id="2810512"/>
    <lineage>
        <taxon>Bacteria</taxon>
        <taxon>Pseudomonadati</taxon>
        <taxon>Bacteroidota</taxon>
        <taxon>Cytophagia</taxon>
        <taxon>Cytophagales</taxon>
        <taxon>Fulvivirgaceae</taxon>
        <taxon>Fulvivirga</taxon>
    </lineage>
</organism>
<dbReference type="AlphaFoldDB" id="A0A974ZZI8"/>
<evidence type="ECO:0000256" key="8">
    <source>
        <dbReference type="PROSITE-ProRule" id="PRU01360"/>
    </source>
</evidence>
<dbReference type="PANTHER" id="PTHR40980:SF4">
    <property type="entry name" value="TONB-DEPENDENT RECEPTOR-LIKE BETA-BARREL DOMAIN-CONTAINING PROTEIN"/>
    <property type="match status" value="1"/>
</dbReference>
<dbReference type="PROSITE" id="PS52016">
    <property type="entry name" value="TONB_DEPENDENT_REC_3"/>
    <property type="match status" value="1"/>
</dbReference>
<comment type="similarity">
    <text evidence="8 9">Belongs to the TonB-dependent receptor family.</text>
</comment>
<evidence type="ECO:0000256" key="3">
    <source>
        <dbReference type="ARBA" id="ARBA00022452"/>
    </source>
</evidence>
<dbReference type="InterPro" id="IPR039426">
    <property type="entry name" value="TonB-dep_rcpt-like"/>
</dbReference>
<dbReference type="Pfam" id="PF00593">
    <property type="entry name" value="TonB_dep_Rec_b-barrel"/>
    <property type="match status" value="1"/>
</dbReference>
<evidence type="ECO:0000256" key="9">
    <source>
        <dbReference type="RuleBase" id="RU003357"/>
    </source>
</evidence>
<dbReference type="SUPFAM" id="SSF49464">
    <property type="entry name" value="Carboxypeptidase regulatory domain-like"/>
    <property type="match status" value="1"/>
</dbReference>
<evidence type="ECO:0000313" key="12">
    <source>
        <dbReference type="EMBL" id="QSE96171.1"/>
    </source>
</evidence>
<dbReference type="InterPro" id="IPR012910">
    <property type="entry name" value="Plug_dom"/>
</dbReference>
<dbReference type="InterPro" id="IPR037066">
    <property type="entry name" value="Plug_dom_sf"/>
</dbReference>
<dbReference type="PANTHER" id="PTHR40980">
    <property type="entry name" value="PLUG DOMAIN-CONTAINING PROTEIN"/>
    <property type="match status" value="1"/>
</dbReference>
<dbReference type="SUPFAM" id="SSF56935">
    <property type="entry name" value="Porins"/>
    <property type="match status" value="1"/>
</dbReference>
<keyword evidence="4 8" id="KW-0812">Transmembrane</keyword>
<feature type="domain" description="TonB-dependent receptor plug" evidence="11">
    <location>
        <begin position="235"/>
        <end position="338"/>
    </location>
</feature>
<dbReference type="Pfam" id="PF07715">
    <property type="entry name" value="Plug"/>
    <property type="match status" value="1"/>
</dbReference>
<evidence type="ECO:0000259" key="11">
    <source>
        <dbReference type="Pfam" id="PF07715"/>
    </source>
</evidence>
<dbReference type="InterPro" id="IPR036942">
    <property type="entry name" value="Beta-barrel_TonB_sf"/>
</dbReference>